<evidence type="ECO:0000313" key="2">
    <source>
        <dbReference type="Proteomes" id="UP000198901"/>
    </source>
</evidence>
<dbReference type="STRING" id="563176.SAMN04488090_2979"/>
<organism evidence="1 2">
    <name type="scientific">Siphonobacter aquaeclarae</name>
    <dbReference type="NCBI Taxonomy" id="563176"/>
    <lineage>
        <taxon>Bacteria</taxon>
        <taxon>Pseudomonadati</taxon>
        <taxon>Bacteroidota</taxon>
        <taxon>Cytophagia</taxon>
        <taxon>Cytophagales</taxon>
        <taxon>Cytophagaceae</taxon>
        <taxon>Siphonobacter</taxon>
    </lineage>
</organism>
<dbReference type="Proteomes" id="UP000198901">
    <property type="component" value="Unassembled WGS sequence"/>
</dbReference>
<sequence length="81" mass="9441">MKVIGEISHPSCKITLYAWNSRYIVKIEAGQLEQTYKINEYDISSEEDLREVVTGPFLDKVLARFEAMARDWEEALEEVED</sequence>
<dbReference type="AlphaFoldDB" id="A0A1G9RRC5"/>
<protein>
    <submittedName>
        <fullName evidence="1">Uncharacterized protein</fullName>
    </submittedName>
</protein>
<dbReference type="RefSeq" id="WP_093203759.1">
    <property type="nucleotide sequence ID" value="NZ_FNGS01000005.1"/>
</dbReference>
<reference evidence="1 2" key="1">
    <citation type="submission" date="2016-10" db="EMBL/GenBank/DDBJ databases">
        <authorList>
            <person name="de Groot N.N."/>
        </authorList>
    </citation>
    <scope>NUCLEOTIDE SEQUENCE [LARGE SCALE GENOMIC DNA]</scope>
    <source>
        <strain evidence="1 2">DSM 21668</strain>
    </source>
</reference>
<keyword evidence="2" id="KW-1185">Reference proteome</keyword>
<dbReference type="EMBL" id="FNGS01000005">
    <property type="protein sequence ID" value="SDM25045.1"/>
    <property type="molecule type" value="Genomic_DNA"/>
</dbReference>
<proteinExistence type="predicted"/>
<evidence type="ECO:0000313" key="1">
    <source>
        <dbReference type="EMBL" id="SDM25045.1"/>
    </source>
</evidence>
<dbReference type="OrthoDB" id="1467713at2"/>
<accession>A0A1G9RRC5</accession>
<name>A0A1G9RRC5_9BACT</name>
<gene>
    <name evidence="1" type="ORF">SAMN04488090_2979</name>
</gene>